<protein>
    <submittedName>
        <fullName evidence="4">Hemicentin-1</fullName>
    </submittedName>
</protein>
<evidence type="ECO:0000313" key="5">
    <source>
        <dbReference type="Proteomes" id="UP000830375"/>
    </source>
</evidence>
<accession>A0ABQ8LWJ3</accession>
<dbReference type="InterPro" id="IPR007110">
    <property type="entry name" value="Ig-like_dom"/>
</dbReference>
<evidence type="ECO:0000256" key="2">
    <source>
        <dbReference type="SAM" id="Phobius"/>
    </source>
</evidence>
<dbReference type="Proteomes" id="UP000830375">
    <property type="component" value="Unassembled WGS sequence"/>
</dbReference>
<feature type="transmembrane region" description="Helical" evidence="2">
    <location>
        <begin position="1088"/>
        <end position="1109"/>
    </location>
</feature>
<dbReference type="Pfam" id="PF07686">
    <property type="entry name" value="V-set"/>
    <property type="match status" value="3"/>
</dbReference>
<dbReference type="SUPFAM" id="SSF48726">
    <property type="entry name" value="Immunoglobulin"/>
    <property type="match status" value="8"/>
</dbReference>
<feature type="transmembrane region" description="Helical" evidence="2">
    <location>
        <begin position="228"/>
        <end position="249"/>
    </location>
</feature>
<dbReference type="PROSITE" id="PS50835">
    <property type="entry name" value="IG_LIKE"/>
    <property type="match status" value="4"/>
</dbReference>
<keyword evidence="2" id="KW-1133">Transmembrane helix</keyword>
<dbReference type="PANTHER" id="PTHR46013">
    <property type="entry name" value="VASCULAR CELL ADHESION MOLECULE 1"/>
    <property type="match status" value="1"/>
</dbReference>
<reference evidence="4 5" key="1">
    <citation type="submission" date="2022-01" db="EMBL/GenBank/DDBJ databases">
        <title>A high-quality chromosome-level genome assembly of rohu carp, Labeo rohita.</title>
        <authorList>
            <person name="Arick M.A. II"/>
            <person name="Hsu C.-Y."/>
            <person name="Magbanua Z."/>
            <person name="Pechanova O."/>
            <person name="Grover C."/>
            <person name="Miller E."/>
            <person name="Thrash A."/>
            <person name="Ezzel L."/>
            <person name="Alam S."/>
            <person name="Benzie J."/>
            <person name="Hamilton M."/>
            <person name="Karsi A."/>
            <person name="Lawrence M.L."/>
            <person name="Peterson D.G."/>
        </authorList>
    </citation>
    <scope>NUCLEOTIDE SEQUENCE [LARGE SCALE GENOMIC DNA]</scope>
    <source>
        <strain evidence="5">BAU-BD-2019</strain>
        <tissue evidence="4">Blood</tissue>
    </source>
</reference>
<gene>
    <name evidence="4" type="ORF">H4Q32_017323</name>
</gene>
<evidence type="ECO:0000313" key="4">
    <source>
        <dbReference type="EMBL" id="KAI2655013.1"/>
    </source>
</evidence>
<dbReference type="InterPro" id="IPR013783">
    <property type="entry name" value="Ig-like_fold"/>
</dbReference>
<dbReference type="InterPro" id="IPR003598">
    <property type="entry name" value="Ig_sub2"/>
</dbReference>
<dbReference type="InterPro" id="IPR013106">
    <property type="entry name" value="Ig_V-set"/>
</dbReference>
<dbReference type="PANTHER" id="PTHR46013:SF4">
    <property type="entry name" value="B-CELL RECEPTOR CD22-RELATED"/>
    <property type="match status" value="1"/>
</dbReference>
<keyword evidence="2" id="KW-0812">Transmembrane</keyword>
<keyword evidence="5" id="KW-1185">Reference proteome</keyword>
<feature type="domain" description="Ig-like" evidence="3">
    <location>
        <begin position="128"/>
        <end position="218"/>
    </location>
</feature>
<dbReference type="Pfam" id="PF13895">
    <property type="entry name" value="Ig_2"/>
    <property type="match status" value="4"/>
</dbReference>
<dbReference type="InterPro" id="IPR036179">
    <property type="entry name" value="Ig-like_dom_sf"/>
</dbReference>
<dbReference type="SMART" id="SM00408">
    <property type="entry name" value="IGc2"/>
    <property type="match status" value="4"/>
</dbReference>
<dbReference type="SMART" id="SM00409">
    <property type="entry name" value="IG"/>
    <property type="match status" value="8"/>
</dbReference>
<dbReference type="Gene3D" id="2.60.40.10">
    <property type="entry name" value="Immunoglobulins"/>
    <property type="match status" value="8"/>
</dbReference>
<feature type="domain" description="Ig-like" evidence="3">
    <location>
        <begin position="401"/>
        <end position="491"/>
    </location>
</feature>
<feature type="domain" description="Ig-like" evidence="3">
    <location>
        <begin position="713"/>
        <end position="790"/>
    </location>
</feature>
<evidence type="ECO:0000259" key="3">
    <source>
        <dbReference type="PROSITE" id="PS50835"/>
    </source>
</evidence>
<feature type="transmembrane region" description="Helical" evidence="2">
    <location>
        <begin position="501"/>
        <end position="522"/>
    </location>
</feature>
<dbReference type="InterPro" id="IPR003599">
    <property type="entry name" value="Ig_sub"/>
</dbReference>
<comment type="caution">
    <text evidence="4">The sequence shown here is derived from an EMBL/GenBank/DDBJ whole genome shotgun (WGS) entry which is preliminary data.</text>
</comment>
<organism evidence="4 5">
    <name type="scientific">Labeo rohita</name>
    <name type="common">Indian major carp</name>
    <name type="synonym">Cyprinus rohita</name>
    <dbReference type="NCBI Taxonomy" id="84645"/>
    <lineage>
        <taxon>Eukaryota</taxon>
        <taxon>Metazoa</taxon>
        <taxon>Chordata</taxon>
        <taxon>Craniata</taxon>
        <taxon>Vertebrata</taxon>
        <taxon>Euteleostomi</taxon>
        <taxon>Actinopterygii</taxon>
        <taxon>Neopterygii</taxon>
        <taxon>Teleostei</taxon>
        <taxon>Ostariophysi</taxon>
        <taxon>Cypriniformes</taxon>
        <taxon>Cyprinidae</taxon>
        <taxon>Labeoninae</taxon>
        <taxon>Labeonini</taxon>
        <taxon>Labeo</taxon>
    </lineage>
</organism>
<feature type="domain" description="Ig-like" evidence="3">
    <location>
        <begin position="1007"/>
        <end position="1072"/>
    </location>
</feature>
<evidence type="ECO:0000256" key="1">
    <source>
        <dbReference type="SAM" id="MobiDB-lite"/>
    </source>
</evidence>
<proteinExistence type="predicted"/>
<sequence length="1111" mass="125012">MVTNTLIKSSVLCSAGVVSVEWRVNYSSPICAARGSNVTTDCTFTYPRKQRVQQVRWCSMKSNHDQKCMNGPYVYDSEANNNQNNFQYIGDKTSNCSLLISNINQTHSGEYKFKFITNDNEGRWTGDPGVEISVHDLKVYMSRSRENGSTVVGDSLNLTCTLDCPGKLTEVQWFKNGDPIQQSEPVLTFSRVTAKDSGNYSCSLRNFKTTVSEEFTIYIEADVTRTPAVLIIVVSLVSLAFITAAVMLIRRRKKITQRKPVEKKEEAQDTLYSTLQKTTDAVYSTITYRVVSVEWRVNYSSLICAARGSNVTIDCTFTYPQKQRVQQVRWCSMKSNHDQKCMNGPYVYDSEANNNQNNFQYIGDKTSNCSLLISNINQTHSGEYRFRFIINDNEGRWTGDPGVEISVHDLKVSMSRSRENGSTVVGDSLNLTCTLDCPGKLTEVQWFKNGDPIQQSEPVLTFSRVTAKDSGNYSCSLRNFKTTVSEEFTIYIEADVTRTPAVLIIVVSLVSLAFITAAVMLIRRRKKRTQRKPMEEREEAQDPLYNTLQKTADKNVPKAKDVQQEDEVEYSFVSIKPKKWLQVSANTVQENDSTIYSAVMNGVVSSELNVKYPPPICAARGSNVTIDCRFTYPQRLQVQRVLWCSMRSNYGHCVNEPYVYDSETNNNHNNFQYIGDKTSDCSLLISNINQTHSGEYKFRFITNVEHVRWTGEPGSVHEQIKTIAGDSLNLTCTLDCSGDLAEVQWFKNGDPIQQSEPVLTFSKVTAKDSGNYSCSLRNFKTTVSEEFTIYIEDVAGSSIFLIIVVSLVSLVFMTAAVMLIRRRKAKTQGKPMKKREEAEGSLYCTLQTRMQSTQPSHTANKPKVDCKKCNILEVSVNTEQQNNSAIYSTVMSGVVSDQWDVKYPPPICAARGSNVTIDCRFTYPHGHNVQQVLWCSVRSNHGMCQDKPYVYDSEANNKTSDCSLLISNIDQTHSGEYKFKFITSKDRWTDLRVSMSRSRENGSTIVGDSLNLTCTLDCPGKLTEVQWFKNGDPIQQSEPVLTFSRVTAKDSGNYSCSLRNFKTTVSEEFTIYIEDVTESSAVVAGSSIVLIIVVSLVSLVFITAAVMLIRR</sequence>
<dbReference type="EMBL" id="JACTAM010000016">
    <property type="protein sequence ID" value="KAI2655013.1"/>
    <property type="molecule type" value="Genomic_DNA"/>
</dbReference>
<name>A0ABQ8LWJ3_LABRO</name>
<feature type="transmembrane region" description="Helical" evidence="2">
    <location>
        <begin position="799"/>
        <end position="820"/>
    </location>
</feature>
<feature type="region of interest" description="Disordered" evidence="1">
    <location>
        <begin position="526"/>
        <end position="545"/>
    </location>
</feature>
<keyword evidence="2" id="KW-0472">Membrane</keyword>